<protein>
    <recommendedName>
        <fullName evidence="7">FAD-binding domain-containing protein</fullName>
    </recommendedName>
</protein>
<keyword evidence="3" id="KW-0274">FAD</keyword>
<dbReference type="Gene3D" id="3.50.50.60">
    <property type="entry name" value="FAD/NAD(P)-binding domain"/>
    <property type="match status" value="1"/>
</dbReference>
<feature type="compositionally biased region" description="Basic and acidic residues" evidence="6">
    <location>
        <begin position="10"/>
        <end position="21"/>
    </location>
</feature>
<keyword evidence="9" id="KW-1185">Reference proteome</keyword>
<accession>A0A9P5TNY7</accession>
<dbReference type="InterPro" id="IPR002938">
    <property type="entry name" value="FAD-bd"/>
</dbReference>
<feature type="region of interest" description="Disordered" evidence="6">
    <location>
        <begin position="387"/>
        <end position="410"/>
    </location>
</feature>
<evidence type="ECO:0000256" key="5">
    <source>
        <dbReference type="ARBA" id="ARBA00023033"/>
    </source>
</evidence>
<dbReference type="AlphaFoldDB" id="A0A9P5TNY7"/>
<keyword evidence="5" id="KW-0503">Monooxygenase</keyword>
<evidence type="ECO:0000256" key="1">
    <source>
        <dbReference type="ARBA" id="ARBA00007992"/>
    </source>
</evidence>
<dbReference type="SUPFAM" id="SSF51905">
    <property type="entry name" value="FAD/NAD(P)-binding domain"/>
    <property type="match status" value="1"/>
</dbReference>
<dbReference type="SUPFAM" id="SSF54373">
    <property type="entry name" value="FAD-linked reductases, C-terminal domain"/>
    <property type="match status" value="1"/>
</dbReference>
<dbReference type="OrthoDB" id="9993796at2759"/>
<proteinExistence type="inferred from homology"/>
<reference evidence="8" key="1">
    <citation type="submission" date="2020-11" db="EMBL/GenBank/DDBJ databases">
        <authorList>
            <consortium name="DOE Joint Genome Institute"/>
            <person name="Ahrendt S."/>
            <person name="Riley R."/>
            <person name="Andreopoulos W."/>
            <person name="LaButti K."/>
            <person name="Pangilinan J."/>
            <person name="Ruiz-duenas F.J."/>
            <person name="Barrasa J.M."/>
            <person name="Sanchez-Garcia M."/>
            <person name="Camarero S."/>
            <person name="Miyauchi S."/>
            <person name="Serrano A."/>
            <person name="Linde D."/>
            <person name="Babiker R."/>
            <person name="Drula E."/>
            <person name="Ayuso-Fernandez I."/>
            <person name="Pacheco R."/>
            <person name="Padilla G."/>
            <person name="Ferreira P."/>
            <person name="Barriuso J."/>
            <person name="Kellner H."/>
            <person name="Castanera R."/>
            <person name="Alfaro M."/>
            <person name="Ramirez L."/>
            <person name="Pisabarro A.G."/>
            <person name="Kuo A."/>
            <person name="Tritt A."/>
            <person name="Lipzen A."/>
            <person name="He G."/>
            <person name="Yan M."/>
            <person name="Ng V."/>
            <person name="Cullen D."/>
            <person name="Martin F."/>
            <person name="Rosso M.-N."/>
            <person name="Henrissat B."/>
            <person name="Hibbett D."/>
            <person name="Martinez A.T."/>
            <person name="Grigoriev I.V."/>
        </authorList>
    </citation>
    <scope>NUCLEOTIDE SEQUENCE</scope>
    <source>
        <strain evidence="8">AH 44721</strain>
    </source>
</reference>
<keyword evidence="4" id="KW-0560">Oxidoreductase</keyword>
<evidence type="ECO:0000259" key="7">
    <source>
        <dbReference type="Pfam" id="PF01494"/>
    </source>
</evidence>
<dbReference type="InterPro" id="IPR036188">
    <property type="entry name" value="FAD/NAD-bd_sf"/>
</dbReference>
<gene>
    <name evidence="8" type="ORF">CPB84DRAFT_1776847</name>
</gene>
<evidence type="ECO:0000313" key="8">
    <source>
        <dbReference type="EMBL" id="KAF8901859.1"/>
    </source>
</evidence>
<dbReference type="InterPro" id="IPR050493">
    <property type="entry name" value="FAD-dep_Monooxygenase_BioMet"/>
</dbReference>
<comment type="caution">
    <text evidence="8">The sequence shown here is derived from an EMBL/GenBank/DDBJ whole genome shotgun (WGS) entry which is preliminary data.</text>
</comment>
<comment type="similarity">
    <text evidence="1">Belongs to the paxM FAD-dependent monooxygenase family.</text>
</comment>
<evidence type="ECO:0000256" key="6">
    <source>
        <dbReference type="SAM" id="MobiDB-lite"/>
    </source>
</evidence>
<evidence type="ECO:0000313" key="9">
    <source>
        <dbReference type="Proteomes" id="UP000724874"/>
    </source>
</evidence>
<dbReference type="PANTHER" id="PTHR13789">
    <property type="entry name" value="MONOOXYGENASE"/>
    <property type="match status" value="1"/>
</dbReference>
<dbReference type="EMBL" id="JADNYJ010000039">
    <property type="protein sequence ID" value="KAF8901859.1"/>
    <property type="molecule type" value="Genomic_DNA"/>
</dbReference>
<sequence>MSNVLHGKRVREDESKEKKEMESELGFSSRIVRERAALDVAIVGAGVGGLVTAYLLGRAGHRVTVYDGASELATIGAGIQVSPNVTRLMIRWGLGEKLQELGVVPTGISLRRYANGDVIGWKNWGDNMEKDHGAPYYVIHRGDLHSILLEHARPYMKLRLNSMVMNVDPHAPSITLQSGEVVKTHLIVGADGINSRVRSVVFGNERGPTLTGDASYRALVPTSVMMNDPDLKGLLNGGSNIWMGPGRHLVAYPIRGHKLFNVVTAHPSKSTDKNSRSVDPDAMRKDFAAFEPRIQKLLSLISFTTLWPLMDCQPLEKWVHNAGSVCLLGDACHPMLPYRAQGAAMAIEDAAVLGNLLSRITNRGQLGLLLLAYQSIRYPRATTAQAESRMNQRTFHLPDGPEQKKRDDSMRQAKEAALKEANGEFVGDNHVGNENLWADKERNERTFSHDVDVEVARWWSEHGQDIVNSGSKL</sequence>
<dbReference type="Pfam" id="PF01494">
    <property type="entry name" value="FAD_binding_3"/>
    <property type="match status" value="1"/>
</dbReference>
<organism evidence="8 9">
    <name type="scientific">Gymnopilus junonius</name>
    <name type="common">Spectacular rustgill mushroom</name>
    <name type="synonym">Gymnopilus spectabilis subsp. junonius</name>
    <dbReference type="NCBI Taxonomy" id="109634"/>
    <lineage>
        <taxon>Eukaryota</taxon>
        <taxon>Fungi</taxon>
        <taxon>Dikarya</taxon>
        <taxon>Basidiomycota</taxon>
        <taxon>Agaricomycotina</taxon>
        <taxon>Agaricomycetes</taxon>
        <taxon>Agaricomycetidae</taxon>
        <taxon>Agaricales</taxon>
        <taxon>Agaricineae</taxon>
        <taxon>Hymenogastraceae</taxon>
        <taxon>Gymnopilus</taxon>
    </lineage>
</organism>
<dbReference type="GO" id="GO:0071949">
    <property type="term" value="F:FAD binding"/>
    <property type="evidence" value="ECO:0007669"/>
    <property type="project" value="InterPro"/>
</dbReference>
<dbReference type="PRINTS" id="PR00420">
    <property type="entry name" value="RNGMNOXGNASE"/>
</dbReference>
<evidence type="ECO:0000256" key="3">
    <source>
        <dbReference type="ARBA" id="ARBA00022827"/>
    </source>
</evidence>
<feature type="region of interest" description="Disordered" evidence="6">
    <location>
        <begin position="1"/>
        <end position="21"/>
    </location>
</feature>
<dbReference type="Proteomes" id="UP000724874">
    <property type="component" value="Unassembled WGS sequence"/>
</dbReference>
<feature type="compositionally biased region" description="Basic and acidic residues" evidence="6">
    <location>
        <begin position="399"/>
        <end position="410"/>
    </location>
</feature>
<feature type="domain" description="FAD-binding" evidence="7">
    <location>
        <begin position="38"/>
        <end position="384"/>
    </location>
</feature>
<dbReference type="GO" id="GO:0004497">
    <property type="term" value="F:monooxygenase activity"/>
    <property type="evidence" value="ECO:0007669"/>
    <property type="project" value="UniProtKB-KW"/>
</dbReference>
<name>A0A9P5TNY7_GYMJU</name>
<evidence type="ECO:0000256" key="2">
    <source>
        <dbReference type="ARBA" id="ARBA00022630"/>
    </source>
</evidence>
<dbReference type="PANTHER" id="PTHR13789:SF147">
    <property type="entry name" value="PUTATIVE (AFU_ORTHOLOGUE AFUA_2G01950)-RELATED"/>
    <property type="match status" value="1"/>
</dbReference>
<keyword evidence="2" id="KW-0285">Flavoprotein</keyword>
<evidence type="ECO:0000256" key="4">
    <source>
        <dbReference type="ARBA" id="ARBA00023002"/>
    </source>
</evidence>